<organism evidence="1 2">
    <name type="scientific">Methanosarcina horonobensis HB-1 = JCM 15518</name>
    <dbReference type="NCBI Taxonomy" id="1434110"/>
    <lineage>
        <taxon>Archaea</taxon>
        <taxon>Methanobacteriati</taxon>
        <taxon>Methanobacteriota</taxon>
        <taxon>Stenosarchaea group</taxon>
        <taxon>Methanomicrobia</taxon>
        <taxon>Methanosarcinales</taxon>
        <taxon>Methanosarcinaceae</taxon>
        <taxon>Methanosarcina</taxon>
    </lineage>
</organism>
<sequence length="115" mass="12956">MLAKIIATIPSEFVQGNIYPAVRAGHIDPLRLQETAKVQPVLMVVAANLGRVQESPAGRARMRRDTSLQRFIDSIDREDIFNTPDFCCRRARGQSGQHFFPTRWTVTPAFALVVF</sequence>
<accession>A0A0E3SCL2</accession>
<reference evidence="1 2" key="1">
    <citation type="submission" date="2014-07" db="EMBL/GenBank/DDBJ databases">
        <title>Methanogenic archaea and the global carbon cycle.</title>
        <authorList>
            <person name="Henriksen J.R."/>
            <person name="Luke J."/>
            <person name="Reinhart S."/>
            <person name="Benedict M.N."/>
            <person name="Youngblut N.D."/>
            <person name="Metcalf M.E."/>
            <person name="Whitaker R.J."/>
            <person name="Metcalf W.W."/>
        </authorList>
    </citation>
    <scope>NUCLEOTIDE SEQUENCE [LARGE SCALE GENOMIC DNA]</scope>
    <source>
        <strain evidence="1 2">HB-1</strain>
    </source>
</reference>
<dbReference type="KEGG" id="mhor:MSHOH_2143"/>
<dbReference type="AlphaFoldDB" id="A0A0E3SCL2"/>
<dbReference type="EMBL" id="CP009516">
    <property type="protein sequence ID" value="AKB78626.1"/>
    <property type="molecule type" value="Genomic_DNA"/>
</dbReference>
<keyword evidence="2" id="KW-1185">Reference proteome</keyword>
<protein>
    <submittedName>
        <fullName evidence="1">Uncharacterized protein</fullName>
    </submittedName>
</protein>
<dbReference type="HOGENOM" id="CLU_2103511_0_0_2"/>
<proteinExistence type="predicted"/>
<evidence type="ECO:0000313" key="1">
    <source>
        <dbReference type="EMBL" id="AKB78626.1"/>
    </source>
</evidence>
<gene>
    <name evidence="1" type="ORF">MSHOH_2143</name>
</gene>
<evidence type="ECO:0000313" key="2">
    <source>
        <dbReference type="Proteomes" id="UP000033101"/>
    </source>
</evidence>
<dbReference type="Proteomes" id="UP000033101">
    <property type="component" value="Chromosome"/>
</dbReference>
<name>A0A0E3SCL2_9EURY</name>